<dbReference type="Proteomes" id="UP000504724">
    <property type="component" value="Chromosome"/>
</dbReference>
<feature type="domain" description="HDOD" evidence="1">
    <location>
        <begin position="21"/>
        <end position="212"/>
    </location>
</feature>
<dbReference type="SUPFAM" id="SSF109604">
    <property type="entry name" value="HD-domain/PDEase-like"/>
    <property type="match status" value="1"/>
</dbReference>
<dbReference type="PANTHER" id="PTHR33525">
    <property type="match status" value="1"/>
</dbReference>
<proteinExistence type="predicted"/>
<reference evidence="2 3" key="1">
    <citation type="submission" date="2020-05" db="EMBL/GenBank/DDBJ databases">
        <title>Thiomicrorhabdus sediminis sp.nov. and Thiomicrorhabdus xiamenensis sp.nov., novel sulfur-oxidizing bacteria isolated from coastal sediment.</title>
        <authorList>
            <person name="Liu X."/>
        </authorList>
    </citation>
    <scope>NUCLEOTIDE SEQUENCE [LARGE SCALE GENOMIC DNA]</scope>
    <source>
        <strain evidence="2 3">G2</strain>
    </source>
</reference>
<dbReference type="EMBL" id="CP054020">
    <property type="protein sequence ID" value="QKI89984.1"/>
    <property type="molecule type" value="Genomic_DNA"/>
</dbReference>
<organism evidence="2 3">
    <name type="scientific">Thiomicrorhabdus xiamenensis</name>
    <dbReference type="NCBI Taxonomy" id="2739063"/>
    <lineage>
        <taxon>Bacteria</taxon>
        <taxon>Pseudomonadati</taxon>
        <taxon>Pseudomonadota</taxon>
        <taxon>Gammaproteobacteria</taxon>
        <taxon>Thiotrichales</taxon>
        <taxon>Piscirickettsiaceae</taxon>
        <taxon>Thiomicrorhabdus</taxon>
    </lineage>
</organism>
<dbReference type="Pfam" id="PF08668">
    <property type="entry name" value="HDOD"/>
    <property type="match status" value="1"/>
</dbReference>
<evidence type="ECO:0000313" key="2">
    <source>
        <dbReference type="EMBL" id="QKI89984.1"/>
    </source>
</evidence>
<name>A0A7D4SZJ5_9GAMM</name>
<accession>A0A7D4SZJ5</accession>
<dbReference type="RefSeq" id="WP_173286327.1">
    <property type="nucleotide sequence ID" value="NZ_CP054020.1"/>
</dbReference>
<dbReference type="Gene3D" id="1.10.3210.10">
    <property type="entry name" value="Hypothetical protein af1432"/>
    <property type="match status" value="1"/>
</dbReference>
<keyword evidence="3" id="KW-1185">Reference proteome</keyword>
<dbReference type="PROSITE" id="PS51833">
    <property type="entry name" value="HDOD"/>
    <property type="match status" value="1"/>
</dbReference>
<dbReference type="KEGG" id="txa:HQN79_10580"/>
<dbReference type="InterPro" id="IPR013976">
    <property type="entry name" value="HDOD"/>
</dbReference>
<evidence type="ECO:0000259" key="1">
    <source>
        <dbReference type="PROSITE" id="PS51833"/>
    </source>
</evidence>
<dbReference type="AlphaFoldDB" id="A0A7D4SZJ5"/>
<evidence type="ECO:0000313" key="3">
    <source>
        <dbReference type="Proteomes" id="UP000504724"/>
    </source>
</evidence>
<dbReference type="PANTHER" id="PTHR33525:SF6">
    <property type="entry name" value="HDOD DOMAIN-CONTAINING PROTEIN"/>
    <property type="match status" value="1"/>
</dbReference>
<sequence length="290" mass="32235">MNPSLQDKIQVAKAILAQQSLPSVPQKVLLLKEEFDKPYPNSVTIANLISRNPEYLSSFLQIANACVAEEKGVIQDAKAAVNLIGLDDVFNLFVSTLFARLLSSSAEEEKILNECMKIGIVAAELSYWVYGVSRSEAYMLGLLQNTGYIFMRRHDPDGYDGMINRLRINPISQFLKEDKRYHTNHAVFSSLLGSKWNLPNKVVKSVLFHHDQDFERKLSASKEVCDLAALGVVSSYLVSGSDNAQYITQELKDYGYVGKQYLKLPDTAIASACAALKKWGNSATFVTASH</sequence>
<dbReference type="InterPro" id="IPR052340">
    <property type="entry name" value="RNase_Y/CdgJ"/>
</dbReference>
<protein>
    <submittedName>
        <fullName evidence="2">HDOD domain-containing protein</fullName>
    </submittedName>
</protein>
<gene>
    <name evidence="2" type="ORF">HQN79_10580</name>
</gene>